<evidence type="ECO:0000256" key="5">
    <source>
        <dbReference type="ARBA" id="ARBA00023315"/>
    </source>
</evidence>
<keyword evidence="4" id="KW-0573">Peptidoglycan synthesis</keyword>
<keyword evidence="2" id="KW-0808">Transferase</keyword>
<dbReference type="STRING" id="1818881.A3196_18200"/>
<dbReference type="Pfam" id="PF13480">
    <property type="entry name" value="Acetyltransf_6"/>
    <property type="match status" value="1"/>
</dbReference>
<dbReference type="PROSITE" id="PS51191">
    <property type="entry name" value="FEMABX"/>
    <property type="match status" value="1"/>
</dbReference>
<dbReference type="InterPro" id="IPR038740">
    <property type="entry name" value="BioF2-like_GNAT_dom"/>
</dbReference>
<gene>
    <name evidence="8" type="ORF">A3196_18200</name>
</gene>
<dbReference type="GO" id="GO:0009252">
    <property type="term" value="P:peptidoglycan biosynthetic process"/>
    <property type="evidence" value="ECO:0007669"/>
    <property type="project" value="UniProtKB-KW"/>
</dbReference>
<comment type="caution">
    <text evidence="8">The sequence shown here is derived from an EMBL/GenBank/DDBJ whole genome shotgun (WGS) entry which is preliminary data.</text>
</comment>
<evidence type="ECO:0000256" key="6">
    <source>
        <dbReference type="ARBA" id="ARBA00023316"/>
    </source>
</evidence>
<keyword evidence="3" id="KW-0133">Cell shape</keyword>
<dbReference type="Proteomes" id="UP000094849">
    <property type="component" value="Unassembled WGS sequence"/>
</dbReference>
<dbReference type="Gene3D" id="3.40.630.30">
    <property type="match status" value="1"/>
</dbReference>
<dbReference type="SUPFAM" id="SSF55729">
    <property type="entry name" value="Acyl-CoA N-acyltransferases (Nat)"/>
    <property type="match status" value="1"/>
</dbReference>
<evidence type="ECO:0000256" key="4">
    <source>
        <dbReference type="ARBA" id="ARBA00022984"/>
    </source>
</evidence>
<proteinExistence type="inferred from homology"/>
<dbReference type="EMBL" id="LVJZ01000004">
    <property type="protein sequence ID" value="ODB94460.1"/>
    <property type="molecule type" value="Genomic_DNA"/>
</dbReference>
<keyword evidence="5" id="KW-0012">Acyltransferase</keyword>
<evidence type="ECO:0000313" key="8">
    <source>
        <dbReference type="EMBL" id="ODB94460.1"/>
    </source>
</evidence>
<dbReference type="GO" id="GO:0008360">
    <property type="term" value="P:regulation of cell shape"/>
    <property type="evidence" value="ECO:0007669"/>
    <property type="project" value="UniProtKB-KW"/>
</dbReference>
<dbReference type="PANTHER" id="PTHR36174:SF1">
    <property type="entry name" value="LIPID II:GLYCINE GLYCYLTRANSFERASE"/>
    <property type="match status" value="1"/>
</dbReference>
<dbReference type="InterPro" id="IPR017469">
    <property type="entry name" value="PEP-CTERM_FemAB-rel"/>
</dbReference>
<evidence type="ECO:0000259" key="7">
    <source>
        <dbReference type="Pfam" id="PF13480"/>
    </source>
</evidence>
<dbReference type="GO" id="GO:0071555">
    <property type="term" value="P:cell wall organization"/>
    <property type="evidence" value="ECO:0007669"/>
    <property type="project" value="UniProtKB-KW"/>
</dbReference>
<keyword evidence="9" id="KW-1185">Reference proteome</keyword>
<comment type="similarity">
    <text evidence="1">Belongs to the FemABX family.</text>
</comment>
<dbReference type="GO" id="GO:0016755">
    <property type="term" value="F:aminoacyltransferase activity"/>
    <property type="evidence" value="ECO:0007669"/>
    <property type="project" value="InterPro"/>
</dbReference>
<sequence>MSDIQRLSITSKSRELWNHYLGDAADANFYQRFEWQELNESHFGHLVYPIISRQEERINGVLPIVLINSRLFGRIMCSMPFVNFGGACADSIEIEKDLVKYAIELANESKVDYLELRAGKSSPLGLEESTKKVSLVIKLEDDHEKIWSGYKSKHRTNIRRVYKNDIEVRSGHAELLDDFYHVMSHSWRDLGTPFYKKSYFQSLLQRFSPQDLKIFAIYMDGQPISVAMNGYYKQTVEGMWMGTVKEYRRLQPTYALYWEMIKDSCEGGYRNFHLGRSTADSTGESFKKKWNAETKQLYWQYYMPDGADMPQLNVDNVKFKLAIDVWKKLPLPIVGLIGPLISKSIP</sequence>
<dbReference type="NCBIfam" id="TIGR03019">
    <property type="entry name" value="pepcterm_femAB"/>
    <property type="match status" value="1"/>
</dbReference>
<dbReference type="RefSeq" id="WP_069025027.1">
    <property type="nucleotide sequence ID" value="NZ_LVJZ01000004.1"/>
</dbReference>
<accession>A0A1E2UJD4</accession>
<organism evidence="8 9">
    <name type="scientific">Candidatus Thiodiazotropha endoloripes</name>
    <dbReference type="NCBI Taxonomy" id="1818881"/>
    <lineage>
        <taxon>Bacteria</taxon>
        <taxon>Pseudomonadati</taxon>
        <taxon>Pseudomonadota</taxon>
        <taxon>Gammaproteobacteria</taxon>
        <taxon>Chromatiales</taxon>
        <taxon>Sedimenticolaceae</taxon>
        <taxon>Candidatus Thiodiazotropha</taxon>
    </lineage>
</organism>
<dbReference type="AlphaFoldDB" id="A0A1E2UJD4"/>
<evidence type="ECO:0000256" key="2">
    <source>
        <dbReference type="ARBA" id="ARBA00022679"/>
    </source>
</evidence>
<feature type="domain" description="BioF2-like acetyltransferase" evidence="7">
    <location>
        <begin position="152"/>
        <end position="279"/>
    </location>
</feature>
<reference evidence="8 9" key="1">
    <citation type="submission" date="2016-03" db="EMBL/GenBank/DDBJ databases">
        <title>Chemosynthetic sulphur-oxidizing symbionts of marine invertebrate animals are capable of nitrogen fixation.</title>
        <authorList>
            <person name="Petersen J.M."/>
            <person name="Kemper A."/>
            <person name="Gruber-Vodicka H."/>
            <person name="Cardini U."/>
            <person name="Geest Mvander."/>
            <person name="Kleiner M."/>
            <person name="Bulgheresi S."/>
            <person name="Fussmann M."/>
            <person name="Herbold C."/>
            <person name="Seah B.K.B."/>
            <person name="Antony C.Paul."/>
            <person name="Liu D."/>
            <person name="Belitz A."/>
            <person name="Weber M."/>
        </authorList>
    </citation>
    <scope>NUCLEOTIDE SEQUENCE [LARGE SCALE GENOMIC DNA]</scope>
    <source>
        <strain evidence="8">G_D</strain>
    </source>
</reference>
<evidence type="ECO:0000313" key="9">
    <source>
        <dbReference type="Proteomes" id="UP000094849"/>
    </source>
</evidence>
<dbReference type="InterPro" id="IPR003447">
    <property type="entry name" value="FEMABX"/>
</dbReference>
<keyword evidence="6" id="KW-0961">Cell wall biogenesis/degradation</keyword>
<dbReference type="InterPro" id="IPR050644">
    <property type="entry name" value="PG_Glycine_Bridge_Synth"/>
</dbReference>
<evidence type="ECO:0000256" key="1">
    <source>
        <dbReference type="ARBA" id="ARBA00009943"/>
    </source>
</evidence>
<evidence type="ECO:0000256" key="3">
    <source>
        <dbReference type="ARBA" id="ARBA00022960"/>
    </source>
</evidence>
<name>A0A1E2UJD4_9GAMM</name>
<dbReference type="InterPro" id="IPR016181">
    <property type="entry name" value="Acyl_CoA_acyltransferase"/>
</dbReference>
<protein>
    <recommendedName>
        <fullName evidence="7">BioF2-like acetyltransferase domain-containing protein</fullName>
    </recommendedName>
</protein>
<dbReference type="PANTHER" id="PTHR36174">
    <property type="entry name" value="LIPID II:GLYCINE GLYCYLTRANSFERASE"/>
    <property type="match status" value="1"/>
</dbReference>